<dbReference type="GO" id="GO:0000151">
    <property type="term" value="C:ubiquitin ligase complex"/>
    <property type="evidence" value="ECO:0007669"/>
    <property type="project" value="InterPro"/>
</dbReference>
<protein>
    <recommendedName>
        <fullName evidence="5">RING-type E3 ubiquitin transferase</fullName>
        <ecNumber evidence="5">2.3.2.27</ecNumber>
    </recommendedName>
</protein>
<proteinExistence type="inferred from homology"/>
<evidence type="ECO:0000259" key="9">
    <source>
        <dbReference type="PROSITE" id="PS51698"/>
    </source>
</evidence>
<evidence type="ECO:0000256" key="4">
    <source>
        <dbReference type="ARBA" id="ARBA00007434"/>
    </source>
</evidence>
<dbReference type="Gene3D" id="3.30.40.10">
    <property type="entry name" value="Zinc/RING finger domain, C3HC4 (zinc finger)"/>
    <property type="match status" value="1"/>
</dbReference>
<evidence type="ECO:0000256" key="8">
    <source>
        <dbReference type="ARBA" id="ARBA00022786"/>
    </source>
</evidence>
<evidence type="ECO:0000256" key="1">
    <source>
        <dbReference type="ARBA" id="ARBA00000900"/>
    </source>
</evidence>
<dbReference type="PANTHER" id="PTHR13931:SF2">
    <property type="entry name" value="UBIQUITIN CONJUGATION FACTOR E4 B"/>
    <property type="match status" value="1"/>
</dbReference>
<comment type="catalytic activity">
    <reaction evidence="1">
        <text>S-ubiquitinyl-[E2 ubiquitin-conjugating enzyme]-L-cysteine + [acceptor protein]-L-lysine = [E2 ubiquitin-conjugating enzyme]-L-cysteine + N(6)-ubiquitinyl-[acceptor protein]-L-lysine.</text>
        <dbReference type="EC" id="2.3.2.27"/>
    </reaction>
</comment>
<comment type="pathway">
    <text evidence="3">Protein modification; protein ubiquitination.</text>
</comment>
<dbReference type="SUPFAM" id="SSF57850">
    <property type="entry name" value="RING/U-box"/>
    <property type="match status" value="1"/>
</dbReference>
<comment type="subcellular location">
    <subcellularLocation>
        <location evidence="2">Cytoplasm</location>
    </subcellularLocation>
</comment>
<dbReference type="AlphaFoldDB" id="A0AAV2S6G2"/>
<dbReference type="GO" id="GO:0005634">
    <property type="term" value="C:nucleus"/>
    <property type="evidence" value="ECO:0007669"/>
    <property type="project" value="TreeGrafter"/>
</dbReference>
<dbReference type="PROSITE" id="PS51698">
    <property type="entry name" value="U_BOX"/>
    <property type="match status" value="1"/>
</dbReference>
<evidence type="ECO:0000256" key="5">
    <source>
        <dbReference type="ARBA" id="ARBA00012483"/>
    </source>
</evidence>
<keyword evidence="6" id="KW-0963">Cytoplasm</keyword>
<dbReference type="GO" id="GO:0034450">
    <property type="term" value="F:ubiquitin-ubiquitin ligase activity"/>
    <property type="evidence" value="ECO:0007669"/>
    <property type="project" value="InterPro"/>
</dbReference>
<comment type="caution">
    <text evidence="10">The sequence shown here is derived from an EMBL/GenBank/DDBJ whole genome shotgun (WGS) entry which is preliminary data.</text>
</comment>
<keyword evidence="11" id="KW-1185">Reference proteome</keyword>
<evidence type="ECO:0000256" key="7">
    <source>
        <dbReference type="ARBA" id="ARBA00022679"/>
    </source>
</evidence>
<reference evidence="10 11" key="1">
    <citation type="submission" date="2024-05" db="EMBL/GenBank/DDBJ databases">
        <authorList>
            <person name="Wallberg A."/>
        </authorList>
    </citation>
    <scope>NUCLEOTIDE SEQUENCE [LARGE SCALE GENOMIC DNA]</scope>
</reference>
<dbReference type="GO" id="GO:0000209">
    <property type="term" value="P:protein polyubiquitination"/>
    <property type="evidence" value="ECO:0007669"/>
    <property type="project" value="TreeGrafter"/>
</dbReference>
<dbReference type="InterPro" id="IPR045132">
    <property type="entry name" value="UBE4"/>
</dbReference>
<dbReference type="SMART" id="SM00504">
    <property type="entry name" value="Ubox"/>
    <property type="match status" value="1"/>
</dbReference>
<keyword evidence="7" id="KW-0808">Transferase</keyword>
<dbReference type="Pfam" id="PF04564">
    <property type="entry name" value="U-box"/>
    <property type="match status" value="1"/>
</dbReference>
<dbReference type="Proteomes" id="UP001497623">
    <property type="component" value="Unassembled WGS sequence"/>
</dbReference>
<evidence type="ECO:0000256" key="6">
    <source>
        <dbReference type="ARBA" id="ARBA00022490"/>
    </source>
</evidence>
<dbReference type="FunFam" id="3.30.40.10:FF:000055">
    <property type="entry name" value="Ubiquitin conjugation factor e4 a"/>
    <property type="match status" value="1"/>
</dbReference>
<feature type="non-terminal residue" evidence="10">
    <location>
        <position position="1"/>
    </location>
</feature>
<accession>A0AAV2S6G2</accession>
<dbReference type="PANTHER" id="PTHR13931">
    <property type="entry name" value="UBIQUITINATION FACTOR E4"/>
    <property type="match status" value="1"/>
</dbReference>
<dbReference type="InterPro" id="IPR013083">
    <property type="entry name" value="Znf_RING/FYVE/PHD"/>
</dbReference>
<evidence type="ECO:0000313" key="10">
    <source>
        <dbReference type="EMBL" id="CAL4168682.1"/>
    </source>
</evidence>
<evidence type="ECO:0000256" key="2">
    <source>
        <dbReference type="ARBA" id="ARBA00004496"/>
    </source>
</evidence>
<dbReference type="EC" id="2.3.2.27" evidence="5"/>
<evidence type="ECO:0000256" key="3">
    <source>
        <dbReference type="ARBA" id="ARBA00004906"/>
    </source>
</evidence>
<dbReference type="EMBL" id="CAXKWB010049506">
    <property type="protein sequence ID" value="CAL4168682.1"/>
    <property type="molecule type" value="Genomic_DNA"/>
</dbReference>
<comment type="similarity">
    <text evidence="4">Belongs to the ubiquitin conjugation factor E4 family.</text>
</comment>
<name>A0AAV2S6G2_MEGNR</name>
<dbReference type="GO" id="GO:0036503">
    <property type="term" value="P:ERAD pathway"/>
    <property type="evidence" value="ECO:0007669"/>
    <property type="project" value="InterPro"/>
</dbReference>
<organism evidence="10 11">
    <name type="scientific">Meganyctiphanes norvegica</name>
    <name type="common">Northern krill</name>
    <name type="synonym">Thysanopoda norvegica</name>
    <dbReference type="NCBI Taxonomy" id="48144"/>
    <lineage>
        <taxon>Eukaryota</taxon>
        <taxon>Metazoa</taxon>
        <taxon>Ecdysozoa</taxon>
        <taxon>Arthropoda</taxon>
        <taxon>Crustacea</taxon>
        <taxon>Multicrustacea</taxon>
        <taxon>Malacostraca</taxon>
        <taxon>Eumalacostraca</taxon>
        <taxon>Eucarida</taxon>
        <taxon>Euphausiacea</taxon>
        <taxon>Euphausiidae</taxon>
        <taxon>Meganyctiphanes</taxon>
    </lineage>
</organism>
<feature type="non-terminal residue" evidence="10">
    <location>
        <position position="107"/>
    </location>
</feature>
<dbReference type="GO" id="GO:0005737">
    <property type="term" value="C:cytoplasm"/>
    <property type="evidence" value="ECO:0007669"/>
    <property type="project" value="UniProtKB-SubCell"/>
</dbReference>
<evidence type="ECO:0000313" key="11">
    <source>
        <dbReference type="Proteomes" id="UP001497623"/>
    </source>
</evidence>
<keyword evidence="8" id="KW-0833">Ubl conjugation pathway</keyword>
<sequence>RSFSKELFETAASKLEKAVIKSSSEVTRFRAIGEKAYKIQLANIKKDDEYSDAPEEYMDPLMQTLMVDPVELPSGIIIDRSTIIRHLLNDPTDPFNRQPLTEDELIP</sequence>
<gene>
    <name evidence="10" type="ORF">MNOR_LOCUS33729</name>
</gene>
<feature type="domain" description="U-box" evidence="9">
    <location>
        <begin position="52"/>
        <end position="107"/>
    </location>
</feature>
<dbReference type="InterPro" id="IPR003613">
    <property type="entry name" value="Ubox_domain"/>
</dbReference>